<gene>
    <name evidence="1" type="ORF">ACX27_08605</name>
</gene>
<dbReference type="PATRIC" id="fig|224013.5.peg.2080"/>
<dbReference type="STRING" id="224013.ACX27_08605"/>
<evidence type="ECO:0008006" key="3">
    <source>
        <dbReference type="Google" id="ProtNLM"/>
    </source>
</evidence>
<keyword evidence="2" id="KW-1185">Reference proteome</keyword>
<evidence type="ECO:0000313" key="1">
    <source>
        <dbReference type="EMBL" id="ALF52906.1"/>
    </source>
</evidence>
<organism evidence="1 2">
    <name type="scientific">Nostoc piscinale CENA21</name>
    <dbReference type="NCBI Taxonomy" id="224013"/>
    <lineage>
        <taxon>Bacteria</taxon>
        <taxon>Bacillati</taxon>
        <taxon>Cyanobacteriota</taxon>
        <taxon>Cyanophyceae</taxon>
        <taxon>Nostocales</taxon>
        <taxon>Nostocaceae</taxon>
        <taxon>Nostoc</taxon>
    </lineage>
</organism>
<proteinExistence type="predicted"/>
<dbReference type="Gene3D" id="3.40.50.11010">
    <property type="match status" value="1"/>
</dbReference>
<reference evidence="2" key="1">
    <citation type="submission" date="2015-07" db="EMBL/GenBank/DDBJ databases">
        <title>Genome Of Nitrogen-Fixing Cyanobacterium Nostoc piscinale CENA21 From Solimoes/Amazon River Floodplain Sediments And Comparative Genomics To Uncover Biosynthetic Natural Products Potential.</title>
        <authorList>
            <person name="Leao T.F."/>
            <person name="Leao P.N."/>
            <person name="Guimaraes P.I."/>
            <person name="de Melo A.G.C."/>
            <person name="Ramos R.T.J."/>
            <person name="Silva A."/>
            <person name="Fiore M.F."/>
            <person name="Schneider M.P.C."/>
        </authorList>
    </citation>
    <scope>NUCLEOTIDE SEQUENCE [LARGE SCALE GENOMIC DNA]</scope>
    <source>
        <strain evidence="2">CENA21</strain>
    </source>
</reference>
<accession>A0A0M4TU04</accession>
<reference evidence="1 2" key="2">
    <citation type="journal article" date="2016" name="Genome Announc.">
        <title>Draft Genome Sequence of the N2-Fixing Cyanobacterium Nostoc piscinale CENA21, Isolated from the Brazilian Amazon Floodplain.</title>
        <authorList>
            <person name="Leao T."/>
            <person name="Guimaraes P.I."/>
            <person name="de Melo A.G."/>
            <person name="Ramos R.T."/>
            <person name="Leao P.N."/>
            <person name="Silva A."/>
            <person name="Fiore M.F."/>
            <person name="Schneider M.P."/>
        </authorList>
    </citation>
    <scope>NUCLEOTIDE SEQUENCE [LARGE SCALE GENOMIC DNA]</scope>
    <source>
        <strain evidence="1 2">CENA21</strain>
    </source>
</reference>
<dbReference type="RefSeq" id="WP_062290972.1">
    <property type="nucleotide sequence ID" value="NZ_CP012036.1"/>
</dbReference>
<protein>
    <recommendedName>
        <fullName evidence="3">Glycosyl transferase</fullName>
    </recommendedName>
</protein>
<name>A0A0M4TU04_9NOSO</name>
<sequence>MTQKKSRIKVNSFNHLKSPELNETNLSELSKKQALSISPPDLSASKKEYQKNKVDTPDIVCLSHLRWNFVYQRPQHLLSRFAQGRHVYFIEEPIFSKDCLGRLDISQDDSGVVVVVPHLPDHLSEESINADLRMLIDRLFAEQNISNYICWYYTPMAIAFTNHLQPQAIVYDCMDELSAFQGAPPKLKNYEAELFRRADLVFTGGQSLYESKVNQHPNVYAFPSSVDVAHFGQARKIAEPAEQANIPHPRLGFFGVIDERMDIELLRGRCIMRI</sequence>
<dbReference type="Proteomes" id="UP000062645">
    <property type="component" value="Chromosome"/>
</dbReference>
<dbReference type="EMBL" id="CP012036">
    <property type="protein sequence ID" value="ALF52906.1"/>
    <property type="molecule type" value="Genomic_DNA"/>
</dbReference>
<dbReference type="AlphaFoldDB" id="A0A0M4TU04"/>
<dbReference type="KEGG" id="npz:ACX27_08605"/>
<evidence type="ECO:0000313" key="2">
    <source>
        <dbReference type="Proteomes" id="UP000062645"/>
    </source>
</evidence>